<evidence type="ECO:0000313" key="2">
    <source>
        <dbReference type="EMBL" id="KAF8434822.1"/>
    </source>
</evidence>
<name>A0AAD4GBK8_BOLED</name>
<feature type="compositionally biased region" description="Polar residues" evidence="1">
    <location>
        <begin position="130"/>
        <end position="153"/>
    </location>
</feature>
<accession>A0AAD4GBK8</accession>
<feature type="compositionally biased region" description="Basic and acidic residues" evidence="1">
    <location>
        <begin position="95"/>
        <end position="110"/>
    </location>
</feature>
<sequence>MFSDKRVHSFCNPSMMVDQSTQSQYAAAARVPLIKSPAVRVPPPVQLPPDIHPLPDSVTPYFVYPFVLEPHTLSLESSRQSTLATYAARRQGLLRTREEKKEQRRREALRRVAPGFDGNAETPLEPVSMRTRSGGPTASTAERQTQPLSTTGPGQVLGRGSGDVMNDLVDQLEKMVAGQTAGIGADRTT</sequence>
<dbReference type="Proteomes" id="UP001194468">
    <property type="component" value="Unassembled WGS sequence"/>
</dbReference>
<dbReference type="EMBL" id="WHUW01000027">
    <property type="protein sequence ID" value="KAF8434822.1"/>
    <property type="molecule type" value="Genomic_DNA"/>
</dbReference>
<evidence type="ECO:0000313" key="3">
    <source>
        <dbReference type="Proteomes" id="UP001194468"/>
    </source>
</evidence>
<protein>
    <submittedName>
        <fullName evidence="2">Uncharacterized protein</fullName>
    </submittedName>
</protein>
<keyword evidence="3" id="KW-1185">Reference proteome</keyword>
<gene>
    <name evidence="2" type="ORF">L210DRAFT_2566149</name>
</gene>
<reference evidence="2" key="1">
    <citation type="submission" date="2019-10" db="EMBL/GenBank/DDBJ databases">
        <authorList>
            <consortium name="DOE Joint Genome Institute"/>
            <person name="Kuo A."/>
            <person name="Miyauchi S."/>
            <person name="Kiss E."/>
            <person name="Drula E."/>
            <person name="Kohler A."/>
            <person name="Sanchez-Garcia M."/>
            <person name="Andreopoulos B."/>
            <person name="Barry K.W."/>
            <person name="Bonito G."/>
            <person name="Buee M."/>
            <person name="Carver A."/>
            <person name="Chen C."/>
            <person name="Cichocki N."/>
            <person name="Clum A."/>
            <person name="Culley D."/>
            <person name="Crous P.W."/>
            <person name="Fauchery L."/>
            <person name="Girlanda M."/>
            <person name="Hayes R."/>
            <person name="Keri Z."/>
            <person name="LaButti K."/>
            <person name="Lipzen A."/>
            <person name="Lombard V."/>
            <person name="Magnuson J."/>
            <person name="Maillard F."/>
            <person name="Morin E."/>
            <person name="Murat C."/>
            <person name="Nolan M."/>
            <person name="Ohm R."/>
            <person name="Pangilinan J."/>
            <person name="Pereira M."/>
            <person name="Perotto S."/>
            <person name="Peter M."/>
            <person name="Riley R."/>
            <person name="Sitrit Y."/>
            <person name="Stielow B."/>
            <person name="Szollosi G."/>
            <person name="Zifcakova L."/>
            <person name="Stursova M."/>
            <person name="Spatafora J.W."/>
            <person name="Tedersoo L."/>
            <person name="Vaario L.-M."/>
            <person name="Yamada A."/>
            <person name="Yan M."/>
            <person name="Wang P."/>
            <person name="Xu J."/>
            <person name="Bruns T."/>
            <person name="Baldrian P."/>
            <person name="Vilgalys R."/>
            <person name="Henrissat B."/>
            <person name="Grigoriev I.V."/>
            <person name="Hibbett D."/>
            <person name="Nagy L.G."/>
            <person name="Martin F.M."/>
        </authorList>
    </citation>
    <scope>NUCLEOTIDE SEQUENCE</scope>
    <source>
        <strain evidence="2">BED1</strain>
    </source>
</reference>
<proteinExistence type="predicted"/>
<reference evidence="2" key="2">
    <citation type="journal article" date="2020" name="Nat. Commun.">
        <title>Large-scale genome sequencing of mycorrhizal fungi provides insights into the early evolution of symbiotic traits.</title>
        <authorList>
            <person name="Miyauchi S."/>
            <person name="Kiss E."/>
            <person name="Kuo A."/>
            <person name="Drula E."/>
            <person name="Kohler A."/>
            <person name="Sanchez-Garcia M."/>
            <person name="Morin E."/>
            <person name="Andreopoulos B."/>
            <person name="Barry K.W."/>
            <person name="Bonito G."/>
            <person name="Buee M."/>
            <person name="Carver A."/>
            <person name="Chen C."/>
            <person name="Cichocki N."/>
            <person name="Clum A."/>
            <person name="Culley D."/>
            <person name="Crous P.W."/>
            <person name="Fauchery L."/>
            <person name="Girlanda M."/>
            <person name="Hayes R.D."/>
            <person name="Keri Z."/>
            <person name="LaButti K."/>
            <person name="Lipzen A."/>
            <person name="Lombard V."/>
            <person name="Magnuson J."/>
            <person name="Maillard F."/>
            <person name="Murat C."/>
            <person name="Nolan M."/>
            <person name="Ohm R.A."/>
            <person name="Pangilinan J."/>
            <person name="Pereira M.F."/>
            <person name="Perotto S."/>
            <person name="Peter M."/>
            <person name="Pfister S."/>
            <person name="Riley R."/>
            <person name="Sitrit Y."/>
            <person name="Stielow J.B."/>
            <person name="Szollosi G."/>
            <person name="Zifcakova L."/>
            <person name="Stursova M."/>
            <person name="Spatafora J.W."/>
            <person name="Tedersoo L."/>
            <person name="Vaario L.M."/>
            <person name="Yamada A."/>
            <person name="Yan M."/>
            <person name="Wang P."/>
            <person name="Xu J."/>
            <person name="Bruns T."/>
            <person name="Baldrian P."/>
            <person name="Vilgalys R."/>
            <person name="Dunand C."/>
            <person name="Henrissat B."/>
            <person name="Grigoriev I.V."/>
            <person name="Hibbett D."/>
            <person name="Nagy L.G."/>
            <person name="Martin F.M."/>
        </authorList>
    </citation>
    <scope>NUCLEOTIDE SEQUENCE</scope>
    <source>
        <strain evidence="2">BED1</strain>
    </source>
</reference>
<comment type="caution">
    <text evidence="2">The sequence shown here is derived from an EMBL/GenBank/DDBJ whole genome shotgun (WGS) entry which is preliminary data.</text>
</comment>
<organism evidence="2 3">
    <name type="scientific">Boletus edulis BED1</name>
    <dbReference type="NCBI Taxonomy" id="1328754"/>
    <lineage>
        <taxon>Eukaryota</taxon>
        <taxon>Fungi</taxon>
        <taxon>Dikarya</taxon>
        <taxon>Basidiomycota</taxon>
        <taxon>Agaricomycotina</taxon>
        <taxon>Agaricomycetes</taxon>
        <taxon>Agaricomycetidae</taxon>
        <taxon>Boletales</taxon>
        <taxon>Boletineae</taxon>
        <taxon>Boletaceae</taxon>
        <taxon>Boletoideae</taxon>
        <taxon>Boletus</taxon>
    </lineage>
</organism>
<feature type="region of interest" description="Disordered" evidence="1">
    <location>
        <begin position="94"/>
        <end position="165"/>
    </location>
</feature>
<dbReference type="AlphaFoldDB" id="A0AAD4GBK8"/>
<evidence type="ECO:0000256" key="1">
    <source>
        <dbReference type="SAM" id="MobiDB-lite"/>
    </source>
</evidence>